<proteinExistence type="predicted"/>
<dbReference type="RefSeq" id="WP_169530897.1">
    <property type="nucleotide sequence ID" value="NZ_JABBGH010000001.1"/>
</dbReference>
<gene>
    <name evidence="8" type="ORF">HHL22_10340</name>
</gene>
<dbReference type="AlphaFoldDB" id="A0A7Y0AE19"/>
<dbReference type="Proteomes" id="UP000559626">
    <property type="component" value="Unassembled WGS sequence"/>
</dbReference>
<protein>
    <submittedName>
        <fullName evidence="8">Lysophospholipid acyltransferase family protein</fullName>
    </submittedName>
</protein>
<organism evidence="8 9">
    <name type="scientific">Hymenobacter polaris</name>
    <dbReference type="NCBI Taxonomy" id="2682546"/>
    <lineage>
        <taxon>Bacteria</taxon>
        <taxon>Pseudomonadati</taxon>
        <taxon>Bacteroidota</taxon>
        <taxon>Cytophagia</taxon>
        <taxon>Cytophagales</taxon>
        <taxon>Hymenobacteraceae</taxon>
        <taxon>Hymenobacter</taxon>
    </lineage>
</organism>
<evidence type="ECO:0000256" key="5">
    <source>
        <dbReference type="ARBA" id="ARBA00023136"/>
    </source>
</evidence>
<comment type="subcellular location">
    <subcellularLocation>
        <location evidence="1">Cell inner membrane</location>
    </subcellularLocation>
</comment>
<keyword evidence="6 8" id="KW-0012">Acyltransferase</keyword>
<dbReference type="InterPro" id="IPR004960">
    <property type="entry name" value="LipA_acyltrans"/>
</dbReference>
<dbReference type="Pfam" id="PF03279">
    <property type="entry name" value="Lip_A_acyltrans"/>
    <property type="match status" value="1"/>
</dbReference>
<evidence type="ECO:0000256" key="3">
    <source>
        <dbReference type="ARBA" id="ARBA00022519"/>
    </source>
</evidence>
<accession>A0A7Y0AE19</accession>
<dbReference type="GO" id="GO:0005886">
    <property type="term" value="C:plasma membrane"/>
    <property type="evidence" value="ECO:0007669"/>
    <property type="project" value="UniProtKB-SubCell"/>
</dbReference>
<evidence type="ECO:0000256" key="6">
    <source>
        <dbReference type="ARBA" id="ARBA00023315"/>
    </source>
</evidence>
<evidence type="ECO:0000256" key="1">
    <source>
        <dbReference type="ARBA" id="ARBA00004533"/>
    </source>
</evidence>
<sequence length="305" mass="35387">MSQPPPRVPWYYHLLAAPLLALAHLPLGVLYGLARVVYWLLAYGVRYRQRVVLDNLRHAFPEKSEAEIRLIGRRFYWHFAQVLVEIIKLAAISPVELSRRLRFTNPGVLLRPLEERRLVLVLGSHLGNWEWILARAGALFPGWVAGVYKVLSNKFFEWFMRRLRTRLGPEAVPMQSTLRYLVQHRDTGHTVSLLLDQAAGPADRPYWTEFLHRDAGFYSSADRLAPQFDAIVLYVGIRRERRGYYAVTFAELPGGPLPGLAPTVSEALRHPATEAFVRHLEADIRATPEQYLWTHRRWKHNRRFN</sequence>
<dbReference type="CDD" id="cd07984">
    <property type="entry name" value="LPLAT_LABLAT-like"/>
    <property type="match status" value="1"/>
</dbReference>
<evidence type="ECO:0000313" key="9">
    <source>
        <dbReference type="Proteomes" id="UP000559626"/>
    </source>
</evidence>
<evidence type="ECO:0000313" key="8">
    <source>
        <dbReference type="EMBL" id="NML65604.1"/>
    </source>
</evidence>
<dbReference type="GO" id="GO:0016746">
    <property type="term" value="F:acyltransferase activity"/>
    <property type="evidence" value="ECO:0007669"/>
    <property type="project" value="UniProtKB-KW"/>
</dbReference>
<dbReference type="PANTHER" id="PTHR30606:SF10">
    <property type="entry name" value="PHOSPHATIDYLINOSITOL MANNOSIDE ACYLTRANSFERASE"/>
    <property type="match status" value="1"/>
</dbReference>
<comment type="caution">
    <text evidence="8">The sequence shown here is derived from an EMBL/GenBank/DDBJ whole genome shotgun (WGS) entry which is preliminary data.</text>
</comment>
<name>A0A7Y0AE19_9BACT</name>
<evidence type="ECO:0000256" key="7">
    <source>
        <dbReference type="SAM" id="Phobius"/>
    </source>
</evidence>
<dbReference type="EMBL" id="JABBGH010000001">
    <property type="protein sequence ID" value="NML65604.1"/>
    <property type="molecule type" value="Genomic_DNA"/>
</dbReference>
<keyword evidence="3" id="KW-0997">Cell inner membrane</keyword>
<keyword evidence="2" id="KW-1003">Cell membrane</keyword>
<evidence type="ECO:0000256" key="4">
    <source>
        <dbReference type="ARBA" id="ARBA00022679"/>
    </source>
</evidence>
<dbReference type="GO" id="GO:0009247">
    <property type="term" value="P:glycolipid biosynthetic process"/>
    <property type="evidence" value="ECO:0007669"/>
    <property type="project" value="UniProtKB-ARBA"/>
</dbReference>
<keyword evidence="5 7" id="KW-0472">Membrane</keyword>
<reference evidence="8 9" key="1">
    <citation type="submission" date="2020-04" db="EMBL/GenBank/DDBJ databases">
        <title>Hymenobacter polaris sp. nov., isolated from Arctic soil.</title>
        <authorList>
            <person name="Dahal R.H."/>
        </authorList>
    </citation>
    <scope>NUCLEOTIDE SEQUENCE [LARGE SCALE GENOMIC DNA]</scope>
    <source>
        <strain evidence="8 9">RP-2-7</strain>
    </source>
</reference>
<keyword evidence="7" id="KW-1133">Transmembrane helix</keyword>
<feature type="transmembrane region" description="Helical" evidence="7">
    <location>
        <begin position="12"/>
        <end position="41"/>
    </location>
</feature>
<keyword evidence="7" id="KW-0812">Transmembrane</keyword>
<keyword evidence="9" id="KW-1185">Reference proteome</keyword>
<evidence type="ECO:0000256" key="2">
    <source>
        <dbReference type="ARBA" id="ARBA00022475"/>
    </source>
</evidence>
<dbReference type="PANTHER" id="PTHR30606">
    <property type="entry name" value="LIPID A BIOSYNTHESIS LAUROYL ACYLTRANSFERASE"/>
    <property type="match status" value="1"/>
</dbReference>
<keyword evidence="4 8" id="KW-0808">Transferase</keyword>